<accession>A0A7J6RS58</accession>
<reference evidence="3 4" key="1">
    <citation type="submission" date="2020-04" db="EMBL/GenBank/DDBJ databases">
        <title>Perkinsus olseni comparative genomics.</title>
        <authorList>
            <person name="Bogema D.R."/>
        </authorList>
    </citation>
    <scope>NUCLEOTIDE SEQUENCE [LARGE SCALE GENOMIC DNA]</scope>
    <source>
        <strain evidence="2">ATCC PRA-205</strain>
        <strain evidence="1 3">ATCC PRA-207</strain>
    </source>
</reference>
<evidence type="ECO:0000313" key="2">
    <source>
        <dbReference type="EMBL" id="KAF4723477.1"/>
    </source>
</evidence>
<sequence>MAFPNTRLYSNNSHVTWVTYCSVFISVCISQLSFASSDEPFRNVADYPKGCYAGPGPGEGGIIELMHPSCIFSQRGRKSDEVYQETGGILIRTNMAGHWGQMVIQVNLREDSTTGETEVSVLTSGWAHLWFEYDGIGFHWNPAPGNKLFGDKTETSVVPVAVTSAVYAAYPDGKKASFPWYGIKGFASTKQMELLAMPEQNKGSDVPLYVWNLFRIEKVDGGWKFHITFTAAGDRAGKLFNFTRTIVDGVLYDRI</sequence>
<protein>
    <submittedName>
        <fullName evidence="2">Uncharacterized protein</fullName>
    </submittedName>
</protein>
<dbReference type="EMBL" id="JABANM010020058">
    <property type="protein sequence ID" value="KAF4723477.1"/>
    <property type="molecule type" value="Genomic_DNA"/>
</dbReference>
<dbReference type="EMBL" id="JABANO010038477">
    <property type="protein sequence ID" value="KAF4698489.1"/>
    <property type="molecule type" value="Genomic_DNA"/>
</dbReference>
<name>A0A7J6RS58_PEROL</name>
<gene>
    <name evidence="2" type="ORF">FOZ62_029488</name>
    <name evidence="1" type="ORF">FOZ63_013146</name>
</gene>
<dbReference type="Proteomes" id="UP000574390">
    <property type="component" value="Unassembled WGS sequence"/>
</dbReference>
<comment type="caution">
    <text evidence="2">The sequence shown here is derived from an EMBL/GenBank/DDBJ whole genome shotgun (WGS) entry which is preliminary data.</text>
</comment>
<dbReference type="AlphaFoldDB" id="A0A7J6RS58"/>
<organism evidence="2 4">
    <name type="scientific">Perkinsus olseni</name>
    <name type="common">Perkinsus atlanticus</name>
    <dbReference type="NCBI Taxonomy" id="32597"/>
    <lineage>
        <taxon>Eukaryota</taxon>
        <taxon>Sar</taxon>
        <taxon>Alveolata</taxon>
        <taxon>Perkinsozoa</taxon>
        <taxon>Perkinsea</taxon>
        <taxon>Perkinsida</taxon>
        <taxon>Perkinsidae</taxon>
        <taxon>Perkinsus</taxon>
    </lineage>
</organism>
<keyword evidence="3" id="KW-1185">Reference proteome</keyword>
<evidence type="ECO:0000313" key="3">
    <source>
        <dbReference type="Proteomes" id="UP000553632"/>
    </source>
</evidence>
<proteinExistence type="predicted"/>
<evidence type="ECO:0000313" key="1">
    <source>
        <dbReference type="EMBL" id="KAF4698489.1"/>
    </source>
</evidence>
<dbReference type="Proteomes" id="UP000553632">
    <property type="component" value="Unassembled WGS sequence"/>
</dbReference>
<evidence type="ECO:0000313" key="4">
    <source>
        <dbReference type="Proteomes" id="UP000574390"/>
    </source>
</evidence>